<organism evidence="1 2">
    <name type="scientific">Lepagella muris</name>
    <dbReference type="NCBI Taxonomy" id="3032870"/>
    <lineage>
        <taxon>Bacteria</taxon>
        <taxon>Pseudomonadati</taxon>
        <taxon>Bacteroidota</taxon>
        <taxon>Bacteroidia</taxon>
        <taxon>Bacteroidales</taxon>
        <taxon>Muribaculaceae</taxon>
        <taxon>Lepagella</taxon>
    </lineage>
</organism>
<comment type="caution">
    <text evidence="1">The sequence shown here is derived from an EMBL/GenBank/DDBJ whole genome shotgun (WGS) entry which is preliminary data.</text>
</comment>
<keyword evidence="1" id="KW-0560">Oxidoreductase</keyword>
<keyword evidence="2" id="KW-1185">Reference proteome</keyword>
<reference evidence="1" key="1">
    <citation type="submission" date="2019-04" db="EMBL/GenBank/DDBJ databases">
        <title>Microbes associate with the intestines of laboratory mice.</title>
        <authorList>
            <person name="Navarre W."/>
            <person name="Wong E."/>
            <person name="Huang K."/>
            <person name="Tropini C."/>
            <person name="Ng K."/>
            <person name="Yu B."/>
        </authorList>
    </citation>
    <scope>NUCLEOTIDE SEQUENCE</scope>
    <source>
        <strain evidence="1">NM04_E33</strain>
    </source>
</reference>
<evidence type="ECO:0000313" key="2">
    <source>
        <dbReference type="Proteomes" id="UP000306319"/>
    </source>
</evidence>
<evidence type="ECO:0000313" key="1">
    <source>
        <dbReference type="EMBL" id="TGY77097.1"/>
    </source>
</evidence>
<name>A0AC61RDS1_9BACT</name>
<gene>
    <name evidence="1" type="primary">lpdA</name>
    <name evidence="1" type="ORF">E5331_15990</name>
</gene>
<proteinExistence type="predicted"/>
<accession>A0AC61RDS1</accession>
<dbReference type="Proteomes" id="UP000306319">
    <property type="component" value="Unassembled WGS sequence"/>
</dbReference>
<sequence length="451" mass="48607">MKSDIIIIGAGPGGYETALAAAKRDKNVTLFNGTLLGGTCLNEGCIPTKCLCRNAEMISNFKKGEDFGIEDFTFTVDYNKVLSRKNNIIETLRSGIDSMLKQAKVNVINSMASFKNAATIVADGEEYTADNIIIATGSTSKSLPIPGHDLDCVMDSSKILNINYIPESLTVIGGGVIGMEFASIFSQLGSKVTVIEFLKQILPPFDSDIAKRLKQTLSKKGIKIITGAAAKEIKQNEFNEIEVTYEVKGKIEKVISSDLLMAVGRAPRINTLNLESTGIEYSSKGISVDDNMETNIKGIYAIGDVNARMMLAHAASFQGLRALNAIDHKTDNILFDLVPSAVFTVPECGMVGMTEDKCKADGIDIMIGQSFFRANGKSLALGETDGLCKLIFRKEDGLLIGAHIMGVEAADLTQQCADMMNQEIHLSELTDIIFGHPTVSEVILSAAHSVK</sequence>
<dbReference type="EMBL" id="SRYB01000030">
    <property type="protein sequence ID" value="TGY77097.1"/>
    <property type="molecule type" value="Genomic_DNA"/>
</dbReference>
<protein>
    <submittedName>
        <fullName evidence="1">Dihydrolipoyl dehydrogenase</fullName>
        <ecNumber evidence="1">1.8.1.4</ecNumber>
    </submittedName>
</protein>
<dbReference type="EC" id="1.8.1.4" evidence="1"/>